<comment type="caution">
    <text evidence="6">The sequence shown here is derived from an EMBL/GenBank/DDBJ whole genome shotgun (WGS) entry which is preliminary data.</text>
</comment>
<dbReference type="OrthoDB" id="79118at2"/>
<organism evidence="6 7">
    <name type="scientific">Actinomadura pelletieri DSM 43383</name>
    <dbReference type="NCBI Taxonomy" id="1120940"/>
    <lineage>
        <taxon>Bacteria</taxon>
        <taxon>Bacillati</taxon>
        <taxon>Actinomycetota</taxon>
        <taxon>Actinomycetes</taxon>
        <taxon>Streptosporangiales</taxon>
        <taxon>Thermomonosporaceae</taxon>
        <taxon>Actinomadura</taxon>
    </lineage>
</organism>
<dbReference type="GO" id="GO:0003677">
    <property type="term" value="F:DNA binding"/>
    <property type="evidence" value="ECO:0007669"/>
    <property type="project" value="UniProtKB-KW"/>
</dbReference>
<protein>
    <submittedName>
        <fullName evidence="6">LysR family transcriptional regulator</fullName>
    </submittedName>
</protein>
<evidence type="ECO:0000256" key="2">
    <source>
        <dbReference type="ARBA" id="ARBA00023015"/>
    </source>
</evidence>
<evidence type="ECO:0000256" key="1">
    <source>
        <dbReference type="ARBA" id="ARBA00009437"/>
    </source>
</evidence>
<dbReference type="GO" id="GO:0032993">
    <property type="term" value="C:protein-DNA complex"/>
    <property type="evidence" value="ECO:0007669"/>
    <property type="project" value="TreeGrafter"/>
</dbReference>
<dbReference type="PROSITE" id="PS50931">
    <property type="entry name" value="HTH_LYSR"/>
    <property type="match status" value="1"/>
</dbReference>
<dbReference type="PRINTS" id="PR00039">
    <property type="entry name" value="HTHLYSR"/>
</dbReference>
<dbReference type="PANTHER" id="PTHR30346">
    <property type="entry name" value="TRANSCRIPTIONAL DUAL REGULATOR HCAR-RELATED"/>
    <property type="match status" value="1"/>
</dbReference>
<dbReference type="SUPFAM" id="SSF53850">
    <property type="entry name" value="Periplasmic binding protein-like II"/>
    <property type="match status" value="1"/>
</dbReference>
<dbReference type="EMBL" id="RBWU01000002">
    <property type="protein sequence ID" value="RKS77051.1"/>
    <property type="molecule type" value="Genomic_DNA"/>
</dbReference>
<dbReference type="CDD" id="cd08414">
    <property type="entry name" value="PBP2_LTTR_aromatics_like"/>
    <property type="match status" value="1"/>
</dbReference>
<keyword evidence="2" id="KW-0805">Transcription regulation</keyword>
<keyword evidence="3" id="KW-0238">DNA-binding</keyword>
<dbReference type="SUPFAM" id="SSF46785">
    <property type="entry name" value="Winged helix' DNA-binding domain"/>
    <property type="match status" value="1"/>
</dbReference>
<proteinExistence type="inferred from homology"/>
<feature type="domain" description="HTH lysR-type" evidence="5">
    <location>
        <begin position="1"/>
        <end position="60"/>
    </location>
</feature>
<evidence type="ECO:0000259" key="5">
    <source>
        <dbReference type="PROSITE" id="PS50931"/>
    </source>
</evidence>
<dbReference type="GO" id="GO:0003700">
    <property type="term" value="F:DNA-binding transcription factor activity"/>
    <property type="evidence" value="ECO:0007669"/>
    <property type="project" value="InterPro"/>
</dbReference>
<dbReference type="AlphaFoldDB" id="A0A495QUE5"/>
<reference evidence="6 7" key="1">
    <citation type="submission" date="2018-10" db="EMBL/GenBank/DDBJ databases">
        <title>Genomic Encyclopedia of Archaeal and Bacterial Type Strains, Phase II (KMG-II): from individual species to whole genera.</title>
        <authorList>
            <person name="Goeker M."/>
        </authorList>
    </citation>
    <scope>NUCLEOTIDE SEQUENCE [LARGE SCALE GENOMIC DNA]</scope>
    <source>
        <strain evidence="6 7">DSM 43383</strain>
    </source>
</reference>
<dbReference type="Proteomes" id="UP000274601">
    <property type="component" value="Unassembled WGS sequence"/>
</dbReference>
<name>A0A495QUE5_9ACTN</name>
<dbReference type="InterPro" id="IPR036388">
    <property type="entry name" value="WH-like_DNA-bd_sf"/>
</dbReference>
<evidence type="ECO:0000256" key="3">
    <source>
        <dbReference type="ARBA" id="ARBA00023125"/>
    </source>
</evidence>
<evidence type="ECO:0000313" key="6">
    <source>
        <dbReference type="EMBL" id="RKS77051.1"/>
    </source>
</evidence>
<dbReference type="FunFam" id="1.10.10.10:FF:000001">
    <property type="entry name" value="LysR family transcriptional regulator"/>
    <property type="match status" value="1"/>
</dbReference>
<sequence>MDAHLRDLRYFVAVAEELSFTRAAERLFISQPALSKQIRQLEELMRVRLLDRDRREVRLTGPGETLLPAARELLQRWDEVQRAVGDVAAAESARLTVGMSTSVGRGLLGTLRSRFTERRPGCELRVRQVNWTDPTAGLADGEVDVAFVWLPFPGQDDLNVRVVAREPRWVAFRHDHRLAGRSEVEFAELLDEAFLALPESAGPLRDHWLAIDERGGRPPIVCATVTNAEETFAALEGSGAVVLLAAGNAEIYRRPGIKAVPVTDLSPTELAVAWRADDHRGLIRDLIDALAPEPRPSTARA</sequence>
<dbReference type="PANTHER" id="PTHR30346:SF0">
    <property type="entry name" value="HCA OPERON TRANSCRIPTIONAL ACTIVATOR HCAR"/>
    <property type="match status" value="1"/>
</dbReference>
<dbReference type="InterPro" id="IPR005119">
    <property type="entry name" value="LysR_subst-bd"/>
</dbReference>
<dbReference type="InterPro" id="IPR036390">
    <property type="entry name" value="WH_DNA-bd_sf"/>
</dbReference>
<dbReference type="RefSeq" id="WP_121434294.1">
    <property type="nucleotide sequence ID" value="NZ_RBWU01000002.1"/>
</dbReference>
<accession>A0A495QUE5</accession>
<dbReference type="Pfam" id="PF03466">
    <property type="entry name" value="LysR_substrate"/>
    <property type="match status" value="1"/>
</dbReference>
<dbReference type="Gene3D" id="3.40.190.10">
    <property type="entry name" value="Periplasmic binding protein-like II"/>
    <property type="match status" value="2"/>
</dbReference>
<evidence type="ECO:0000256" key="4">
    <source>
        <dbReference type="ARBA" id="ARBA00023163"/>
    </source>
</evidence>
<dbReference type="Gene3D" id="1.10.10.10">
    <property type="entry name" value="Winged helix-like DNA-binding domain superfamily/Winged helix DNA-binding domain"/>
    <property type="match status" value="1"/>
</dbReference>
<evidence type="ECO:0000313" key="7">
    <source>
        <dbReference type="Proteomes" id="UP000274601"/>
    </source>
</evidence>
<gene>
    <name evidence="6" type="ORF">BZB76_2420</name>
</gene>
<keyword evidence="7" id="KW-1185">Reference proteome</keyword>
<dbReference type="InterPro" id="IPR000847">
    <property type="entry name" value="LysR_HTH_N"/>
</dbReference>
<dbReference type="Pfam" id="PF00126">
    <property type="entry name" value="HTH_1"/>
    <property type="match status" value="1"/>
</dbReference>
<comment type="similarity">
    <text evidence="1">Belongs to the LysR transcriptional regulatory family.</text>
</comment>
<keyword evidence="4" id="KW-0804">Transcription</keyword>